<sequence>MLILPIKKKWFDMILSGEKKEEYREIKQYYETRFQNLFGAITIYPSSFFSDRSKYELLQGEAVPEEIRKDSVQEIIFRNGYSKDSKAIKARCRLRIGKGRPEWGAEPDKHYYILEILDKEKLAADEKRVGDE</sequence>
<evidence type="ECO:0000313" key="1">
    <source>
        <dbReference type="EMBL" id="DAD66940.1"/>
    </source>
</evidence>
<proteinExistence type="predicted"/>
<dbReference type="EMBL" id="BK014664">
    <property type="protein sequence ID" value="DAD66940.1"/>
    <property type="molecule type" value="Genomic_DNA"/>
</dbReference>
<reference evidence="1" key="1">
    <citation type="journal article" date="2021" name="Proc. Natl. Acad. Sci. U.S.A.">
        <title>A Catalog of Tens of Thousands of Viruses from Human Metagenomes Reveals Hidden Associations with Chronic Diseases.</title>
        <authorList>
            <person name="Tisza M.J."/>
            <person name="Buck C.B."/>
        </authorList>
    </citation>
    <scope>NUCLEOTIDE SEQUENCE</scope>
    <source>
        <strain evidence="1">Ctv2R2</strain>
    </source>
</reference>
<protein>
    <recommendedName>
        <fullName evidence="2">ASCH domain-containing protein</fullName>
    </recommendedName>
</protein>
<name>A0A8S5LAF1_9CAUD</name>
<organism evidence="1">
    <name type="scientific">Siphoviridae sp. ctv2R2</name>
    <dbReference type="NCBI Taxonomy" id="2823609"/>
    <lineage>
        <taxon>Viruses</taxon>
        <taxon>Duplodnaviria</taxon>
        <taxon>Heunggongvirae</taxon>
        <taxon>Uroviricota</taxon>
        <taxon>Caudoviricetes</taxon>
    </lineage>
</organism>
<evidence type="ECO:0008006" key="2">
    <source>
        <dbReference type="Google" id="ProtNLM"/>
    </source>
</evidence>
<accession>A0A8S5LAF1</accession>